<dbReference type="GO" id="GO:0003874">
    <property type="term" value="F:6-pyruvoyltetrahydropterin synthase activity"/>
    <property type="evidence" value="ECO:0007669"/>
    <property type="project" value="UniProtKB-EC"/>
</dbReference>
<keyword evidence="7" id="KW-0862">Zinc</keyword>
<evidence type="ECO:0000256" key="5">
    <source>
        <dbReference type="ARBA" id="ARBA00015587"/>
    </source>
</evidence>
<dbReference type="Gene3D" id="3.30.479.10">
    <property type="entry name" value="6-pyruvoyl tetrahydropterin synthase/QueD"/>
    <property type="match status" value="1"/>
</dbReference>
<comment type="pathway">
    <text evidence="2">Cofactor biosynthesis; tetrahydrobiopterin biosynthesis; tetrahydrobiopterin from 7,8-dihydroneopterin triphosphate: step 1/3.</text>
</comment>
<name>A0A8K0C8U4_IGNLU</name>
<dbReference type="Proteomes" id="UP000801492">
    <property type="component" value="Unassembled WGS sequence"/>
</dbReference>
<comment type="cofactor">
    <cofactor evidence="1">
        <name>Zn(2+)</name>
        <dbReference type="ChEBI" id="CHEBI:29105"/>
    </cofactor>
</comment>
<dbReference type="GO" id="GO:0005739">
    <property type="term" value="C:mitochondrion"/>
    <property type="evidence" value="ECO:0007669"/>
    <property type="project" value="TreeGrafter"/>
</dbReference>
<evidence type="ECO:0000256" key="2">
    <source>
        <dbReference type="ARBA" id="ARBA00005126"/>
    </source>
</evidence>
<sequence>MANTEKLYKAYLTRRTTFSAAHRLHSKDLTDDENRRIYGKCNHPNGHGHNYVVEVMLCGPVDPISGMVVNMTDLKDWIEVAVMKSMDHKNLDKDVEFFHNRPSTTENVAIFIWNSLRQIMKEPELLYEVKIYETEKNIVTFRG</sequence>
<organism evidence="10 11">
    <name type="scientific">Ignelater luminosus</name>
    <name type="common">Cucubano</name>
    <name type="synonym">Pyrophorus luminosus</name>
    <dbReference type="NCBI Taxonomy" id="2038154"/>
    <lineage>
        <taxon>Eukaryota</taxon>
        <taxon>Metazoa</taxon>
        <taxon>Ecdysozoa</taxon>
        <taxon>Arthropoda</taxon>
        <taxon>Hexapoda</taxon>
        <taxon>Insecta</taxon>
        <taxon>Pterygota</taxon>
        <taxon>Neoptera</taxon>
        <taxon>Endopterygota</taxon>
        <taxon>Coleoptera</taxon>
        <taxon>Polyphaga</taxon>
        <taxon>Elateriformia</taxon>
        <taxon>Elateroidea</taxon>
        <taxon>Elateridae</taxon>
        <taxon>Agrypninae</taxon>
        <taxon>Pyrophorini</taxon>
        <taxon>Ignelater</taxon>
    </lineage>
</organism>
<dbReference type="OrthoDB" id="14045at2759"/>
<evidence type="ECO:0000256" key="1">
    <source>
        <dbReference type="ARBA" id="ARBA00001947"/>
    </source>
</evidence>
<dbReference type="PROSITE" id="PS00988">
    <property type="entry name" value="PTPS_2"/>
    <property type="match status" value="1"/>
</dbReference>
<dbReference type="UniPathway" id="UPA00849">
    <property type="reaction ID" value="UER00819"/>
</dbReference>
<keyword evidence="11" id="KW-1185">Reference proteome</keyword>
<evidence type="ECO:0000256" key="8">
    <source>
        <dbReference type="ARBA" id="ARBA00023007"/>
    </source>
</evidence>
<proteinExistence type="inferred from homology"/>
<keyword evidence="8" id="KW-0783">Tetrahydrobiopterin biosynthesis</keyword>
<dbReference type="GO" id="GO:0046872">
    <property type="term" value="F:metal ion binding"/>
    <property type="evidence" value="ECO:0007669"/>
    <property type="project" value="UniProtKB-KW"/>
</dbReference>
<dbReference type="PANTHER" id="PTHR12589">
    <property type="entry name" value="PYRUVOYL TETRAHYDROBIOPTERIN SYNTHASE"/>
    <property type="match status" value="1"/>
</dbReference>
<keyword evidence="9" id="KW-0456">Lyase</keyword>
<accession>A0A8K0C8U4</accession>
<gene>
    <name evidence="10" type="ORF">ILUMI_23423</name>
</gene>
<evidence type="ECO:0000256" key="7">
    <source>
        <dbReference type="ARBA" id="ARBA00022833"/>
    </source>
</evidence>
<keyword evidence="6" id="KW-0479">Metal-binding</keyword>
<comment type="caution">
    <text evidence="10">The sequence shown here is derived from an EMBL/GenBank/DDBJ whole genome shotgun (WGS) entry which is preliminary data.</text>
</comment>
<dbReference type="Pfam" id="PF01242">
    <property type="entry name" value="PTPS"/>
    <property type="match status" value="1"/>
</dbReference>
<dbReference type="AlphaFoldDB" id="A0A8K0C8U4"/>
<comment type="similarity">
    <text evidence="3">Belongs to the PTPS family.</text>
</comment>
<reference evidence="10" key="1">
    <citation type="submission" date="2019-08" db="EMBL/GenBank/DDBJ databases">
        <title>The genome of the North American firefly Photinus pyralis.</title>
        <authorList>
            <consortium name="Photinus pyralis genome working group"/>
            <person name="Fallon T.R."/>
            <person name="Sander Lower S.E."/>
            <person name="Weng J.-K."/>
        </authorList>
    </citation>
    <scope>NUCLEOTIDE SEQUENCE</scope>
    <source>
        <strain evidence="10">TRF0915ILg1</strain>
        <tissue evidence="10">Whole body</tissue>
    </source>
</reference>
<dbReference type="FunFam" id="3.30.479.10:FF:000003">
    <property type="entry name" value="6-pyruvoyl tetrahydrobiopterin synthase"/>
    <property type="match status" value="1"/>
</dbReference>
<dbReference type="InterPro" id="IPR007115">
    <property type="entry name" value="6-PTP_synth/QueD"/>
</dbReference>
<evidence type="ECO:0000256" key="4">
    <source>
        <dbReference type="ARBA" id="ARBA00013100"/>
    </source>
</evidence>
<dbReference type="EMBL" id="VTPC01090589">
    <property type="protein sequence ID" value="KAF2882759.1"/>
    <property type="molecule type" value="Genomic_DNA"/>
</dbReference>
<evidence type="ECO:0000256" key="9">
    <source>
        <dbReference type="ARBA" id="ARBA00023239"/>
    </source>
</evidence>
<dbReference type="PANTHER" id="PTHR12589:SF7">
    <property type="entry name" value="6-PYRUVOYL TETRAHYDROBIOPTERIN SYNTHASE"/>
    <property type="match status" value="1"/>
</dbReference>
<protein>
    <recommendedName>
        <fullName evidence="5">6-pyruvoyl tetrahydrobiopterin synthase</fullName>
        <ecNumber evidence="4">4.2.3.12</ecNumber>
    </recommendedName>
</protein>
<evidence type="ECO:0000256" key="3">
    <source>
        <dbReference type="ARBA" id="ARBA00009164"/>
    </source>
</evidence>
<dbReference type="InterPro" id="IPR022469">
    <property type="entry name" value="PTPS_His_AS"/>
</dbReference>
<evidence type="ECO:0000313" key="11">
    <source>
        <dbReference type="Proteomes" id="UP000801492"/>
    </source>
</evidence>
<evidence type="ECO:0000313" key="10">
    <source>
        <dbReference type="EMBL" id="KAF2882759.1"/>
    </source>
</evidence>
<dbReference type="EC" id="4.2.3.12" evidence="4"/>
<dbReference type="GO" id="GO:0006729">
    <property type="term" value="P:tetrahydrobiopterin biosynthetic process"/>
    <property type="evidence" value="ECO:0007669"/>
    <property type="project" value="UniProtKB-UniPathway"/>
</dbReference>
<evidence type="ECO:0000256" key="6">
    <source>
        <dbReference type="ARBA" id="ARBA00022723"/>
    </source>
</evidence>
<dbReference type="SUPFAM" id="SSF55620">
    <property type="entry name" value="Tetrahydrobiopterin biosynthesis enzymes-like"/>
    <property type="match status" value="1"/>
</dbReference>
<dbReference type="InterPro" id="IPR038418">
    <property type="entry name" value="6-PTP_synth/QueD_sf"/>
</dbReference>